<dbReference type="EMBL" id="BLXT01001819">
    <property type="protein sequence ID" value="GFN87853.1"/>
    <property type="molecule type" value="Genomic_DNA"/>
</dbReference>
<evidence type="ECO:0000313" key="2">
    <source>
        <dbReference type="Proteomes" id="UP000735302"/>
    </source>
</evidence>
<keyword evidence="2" id="KW-1185">Reference proteome</keyword>
<name>A0AAV3YXS5_9GAST</name>
<dbReference type="Proteomes" id="UP000735302">
    <property type="component" value="Unassembled WGS sequence"/>
</dbReference>
<organism evidence="1 2">
    <name type="scientific">Plakobranchus ocellatus</name>
    <dbReference type="NCBI Taxonomy" id="259542"/>
    <lineage>
        <taxon>Eukaryota</taxon>
        <taxon>Metazoa</taxon>
        <taxon>Spiralia</taxon>
        <taxon>Lophotrochozoa</taxon>
        <taxon>Mollusca</taxon>
        <taxon>Gastropoda</taxon>
        <taxon>Heterobranchia</taxon>
        <taxon>Euthyneura</taxon>
        <taxon>Panpulmonata</taxon>
        <taxon>Sacoglossa</taxon>
        <taxon>Placobranchoidea</taxon>
        <taxon>Plakobranchidae</taxon>
        <taxon>Plakobranchus</taxon>
    </lineage>
</organism>
<comment type="caution">
    <text evidence="1">The sequence shown here is derived from an EMBL/GenBank/DDBJ whole genome shotgun (WGS) entry which is preliminary data.</text>
</comment>
<proteinExistence type="predicted"/>
<dbReference type="AlphaFoldDB" id="A0AAV3YXS5"/>
<reference evidence="1 2" key="1">
    <citation type="journal article" date="2021" name="Elife">
        <title>Chloroplast acquisition without the gene transfer in kleptoplastic sea slugs, Plakobranchus ocellatus.</title>
        <authorList>
            <person name="Maeda T."/>
            <person name="Takahashi S."/>
            <person name="Yoshida T."/>
            <person name="Shimamura S."/>
            <person name="Takaki Y."/>
            <person name="Nagai Y."/>
            <person name="Toyoda A."/>
            <person name="Suzuki Y."/>
            <person name="Arimoto A."/>
            <person name="Ishii H."/>
            <person name="Satoh N."/>
            <person name="Nishiyama T."/>
            <person name="Hasebe M."/>
            <person name="Maruyama T."/>
            <person name="Minagawa J."/>
            <person name="Obokata J."/>
            <person name="Shigenobu S."/>
        </authorList>
    </citation>
    <scope>NUCLEOTIDE SEQUENCE [LARGE SCALE GENOMIC DNA]</scope>
</reference>
<gene>
    <name evidence="1" type="ORF">PoB_001435900</name>
</gene>
<protein>
    <submittedName>
        <fullName evidence="1">Uncharacterized protein</fullName>
    </submittedName>
</protein>
<accession>A0AAV3YXS5</accession>
<sequence length="89" mass="10101">MLNPVQLPDFPWRFALRGLLPQPDLLMNPHCGDQGSNVLWWLSGSWCMGAPSAWPSEIPIAHFSTNNSLNDFALLPQKPQIFHKCKARF</sequence>
<evidence type="ECO:0000313" key="1">
    <source>
        <dbReference type="EMBL" id="GFN87853.1"/>
    </source>
</evidence>